<comment type="caution">
    <text evidence="4">The sequence shown here is derived from an EMBL/GenBank/DDBJ whole genome shotgun (WGS) entry which is preliminary data.</text>
</comment>
<accession>A0A286UKB4</accession>
<dbReference type="Proteomes" id="UP000217199">
    <property type="component" value="Unassembled WGS sequence"/>
</dbReference>
<keyword evidence="2" id="KW-0472">Membrane</keyword>
<evidence type="ECO:0000259" key="3">
    <source>
        <dbReference type="Pfam" id="PF00149"/>
    </source>
</evidence>
<dbReference type="PANTHER" id="PTHR32440:SF0">
    <property type="entry name" value="PHOSPHATASE DCR2-RELATED"/>
    <property type="match status" value="1"/>
</dbReference>
<feature type="transmembrane region" description="Helical" evidence="2">
    <location>
        <begin position="12"/>
        <end position="36"/>
    </location>
</feature>
<evidence type="ECO:0000256" key="2">
    <source>
        <dbReference type="SAM" id="Phobius"/>
    </source>
</evidence>
<name>A0A286UKB4_9AGAM</name>
<dbReference type="FunCoup" id="A0A286UKB4">
    <property type="interactions" value="39"/>
</dbReference>
<keyword evidence="2" id="KW-0812">Transmembrane</keyword>
<feature type="domain" description="Calcineurin-like phosphoesterase" evidence="3">
    <location>
        <begin position="296"/>
        <end position="528"/>
    </location>
</feature>
<proteinExistence type="predicted"/>
<keyword evidence="5" id="KW-1185">Reference proteome</keyword>
<dbReference type="InParanoid" id="A0A286UKB4"/>
<dbReference type="PANTHER" id="PTHR32440">
    <property type="entry name" value="PHOSPHATASE DCR2-RELATED-RELATED"/>
    <property type="match status" value="1"/>
</dbReference>
<dbReference type="EMBL" id="NBII01000004">
    <property type="protein sequence ID" value="PAV20053.1"/>
    <property type="molecule type" value="Genomic_DNA"/>
</dbReference>
<dbReference type="Gene3D" id="3.60.21.10">
    <property type="match status" value="1"/>
</dbReference>
<reference evidence="4 5" key="1">
    <citation type="journal article" date="2017" name="Mol. Ecol.">
        <title>Comparative and population genomic landscape of Phellinus noxius: A hypervariable fungus causing root rot in trees.</title>
        <authorList>
            <person name="Chung C.L."/>
            <person name="Lee T.J."/>
            <person name="Akiba M."/>
            <person name="Lee H.H."/>
            <person name="Kuo T.H."/>
            <person name="Liu D."/>
            <person name="Ke H.M."/>
            <person name="Yokoi T."/>
            <person name="Roa M.B."/>
            <person name="Lu M.J."/>
            <person name="Chang Y.Y."/>
            <person name="Ann P.J."/>
            <person name="Tsai J.N."/>
            <person name="Chen C.Y."/>
            <person name="Tzean S.S."/>
            <person name="Ota Y."/>
            <person name="Hattori T."/>
            <person name="Sahashi N."/>
            <person name="Liou R.F."/>
            <person name="Kikuchi T."/>
            <person name="Tsai I.J."/>
        </authorList>
    </citation>
    <scope>NUCLEOTIDE SEQUENCE [LARGE SCALE GENOMIC DNA]</scope>
    <source>
        <strain evidence="4 5">FFPRI411160</strain>
    </source>
</reference>
<dbReference type="InterPro" id="IPR029052">
    <property type="entry name" value="Metallo-depent_PP-like"/>
</dbReference>
<dbReference type="OrthoDB" id="783096at2759"/>
<dbReference type="GO" id="GO:0004721">
    <property type="term" value="F:phosphoprotein phosphatase activity"/>
    <property type="evidence" value="ECO:0007669"/>
    <property type="project" value="TreeGrafter"/>
</dbReference>
<sequence length="669" mass="74565">MALTCGRFFRFLKSILVPTGTILCFGLLLTWILVLYQPINGPGKQQRLGWQAWETISGENIATGSKTGATSSGSGNGAQDNAGGVDWWNTTSGDNTVDASSLPLDVWSPLLPHVTGLTEITVAKCPLPTSMTSLCYPKTTPEADAIKGKWVRVDRDLNAMSGIWSLYVYYRRSRRLDVDLVDDIVLLPKGEEPTTQDKWVMVPVSLRDGVPRVPPLFLWYKLGPRMSYMSGEQKTNIITELDVLFGDDRPWYGFERLTPPTTEATAHLDSAWLTYRRGVKPVPIAPPLHFSRDGRFKIMQIADLHYSVDLGKCRDVSFSPCSKSDNLTNTLLAHVLDEEKPDMVVFTGDQLNGQGTSWDPRSVLAKFANAVTDRSIPWAAIFGNHDSENGMSREDQMTLMQGMPYSLSQRGPKDINGVGNYVHKVYSADASKMHLLTLYFLDSGAYSKGFFDWFGLFHPTEYDWIRENQINWFLQESASIPEIERPFTPDGATDFDTIWKRQSANQVTPGSKRLAKPNALMFFHIPLPEAYDDADVDSETGIPLDIGIHDIEDHGNAKGNDGFYEKGVLTAFETSHNAGGGQHEIKVIANGHCHITENCRRVKGIWQCFGGGGSYSGYSKIGFDRRFRIYDISDFGETIRTYKRTEKDEIVDEMVLAGSGAPATYEGTH</sequence>
<dbReference type="Gene3D" id="2.100.10.50">
    <property type="match status" value="1"/>
</dbReference>
<dbReference type="Pfam" id="PF00149">
    <property type="entry name" value="Metallophos"/>
    <property type="match status" value="1"/>
</dbReference>
<dbReference type="SUPFAM" id="SSF56300">
    <property type="entry name" value="Metallo-dependent phosphatases"/>
    <property type="match status" value="1"/>
</dbReference>
<gene>
    <name evidence="4" type="ORF">PNOK_0498700</name>
</gene>
<keyword evidence="2" id="KW-1133">Transmembrane helix</keyword>
<evidence type="ECO:0000313" key="4">
    <source>
        <dbReference type="EMBL" id="PAV20053.1"/>
    </source>
</evidence>
<protein>
    <submittedName>
        <fullName evidence="4">Metallo-dependent phosphatase</fullName>
    </submittedName>
</protein>
<dbReference type="InterPro" id="IPR004843">
    <property type="entry name" value="Calcineurin-like_PHP"/>
</dbReference>
<evidence type="ECO:0000313" key="5">
    <source>
        <dbReference type="Proteomes" id="UP000217199"/>
    </source>
</evidence>
<feature type="region of interest" description="Disordered" evidence="1">
    <location>
        <begin position="64"/>
        <end position="85"/>
    </location>
</feature>
<dbReference type="AlphaFoldDB" id="A0A286UKB4"/>
<organism evidence="4 5">
    <name type="scientific">Pyrrhoderma noxium</name>
    <dbReference type="NCBI Taxonomy" id="2282107"/>
    <lineage>
        <taxon>Eukaryota</taxon>
        <taxon>Fungi</taxon>
        <taxon>Dikarya</taxon>
        <taxon>Basidiomycota</taxon>
        <taxon>Agaricomycotina</taxon>
        <taxon>Agaricomycetes</taxon>
        <taxon>Hymenochaetales</taxon>
        <taxon>Hymenochaetaceae</taxon>
        <taxon>Pyrrhoderma</taxon>
    </lineage>
</organism>
<dbReference type="GO" id="GO:0005737">
    <property type="term" value="C:cytoplasm"/>
    <property type="evidence" value="ECO:0007669"/>
    <property type="project" value="TreeGrafter"/>
</dbReference>
<evidence type="ECO:0000256" key="1">
    <source>
        <dbReference type="SAM" id="MobiDB-lite"/>
    </source>
</evidence>
<dbReference type="STRING" id="2282107.A0A286UKB4"/>
<feature type="compositionally biased region" description="Low complexity" evidence="1">
    <location>
        <begin position="64"/>
        <end position="73"/>
    </location>
</feature>